<dbReference type="PANTHER" id="PTHR38753:SF1">
    <property type="entry name" value="SLR1441 PROTEIN"/>
    <property type="match status" value="1"/>
</dbReference>
<gene>
    <name evidence="1" type="ORF">CKO40_02130</name>
</gene>
<dbReference type="SUPFAM" id="SSF52980">
    <property type="entry name" value="Restriction endonuclease-like"/>
    <property type="match status" value="1"/>
</dbReference>
<reference evidence="1" key="2">
    <citation type="journal article" date="2020" name="Microorganisms">
        <title>Osmotic Adaptation and Compatible Solute Biosynthesis of Phototrophic Bacteria as Revealed from Genome Analyses.</title>
        <authorList>
            <person name="Imhoff J.F."/>
            <person name="Rahn T."/>
            <person name="Kunzel S."/>
            <person name="Keller A."/>
            <person name="Neulinger S.C."/>
        </authorList>
    </citation>
    <scope>NUCLEOTIDE SEQUENCE</scope>
    <source>
        <strain evidence="1">DSM 11080</strain>
    </source>
</reference>
<reference evidence="1" key="1">
    <citation type="submission" date="2017-08" db="EMBL/GenBank/DDBJ databases">
        <authorList>
            <person name="Imhoff J.F."/>
            <person name="Rahn T."/>
            <person name="Kuenzel S."/>
            <person name="Neulinger S.C."/>
        </authorList>
    </citation>
    <scope>NUCLEOTIDE SEQUENCE</scope>
    <source>
        <strain evidence="1">DSM 11080</strain>
    </source>
</reference>
<organism evidence="1 2">
    <name type="scientific">Halochromatium glycolicum</name>
    <dbReference type="NCBI Taxonomy" id="85075"/>
    <lineage>
        <taxon>Bacteria</taxon>
        <taxon>Pseudomonadati</taxon>
        <taxon>Pseudomonadota</taxon>
        <taxon>Gammaproteobacteria</taxon>
        <taxon>Chromatiales</taxon>
        <taxon>Chromatiaceae</taxon>
        <taxon>Halochromatium</taxon>
    </lineage>
</organism>
<protein>
    <submittedName>
        <fullName evidence="1">DUF3782 domain-containing protein</fullName>
    </submittedName>
</protein>
<evidence type="ECO:0000313" key="2">
    <source>
        <dbReference type="Proteomes" id="UP001296776"/>
    </source>
</evidence>
<dbReference type="EMBL" id="NRSJ01000002">
    <property type="protein sequence ID" value="MBK1703378.1"/>
    <property type="molecule type" value="Genomic_DNA"/>
</dbReference>
<dbReference type="RefSeq" id="WP_200344285.1">
    <property type="nucleotide sequence ID" value="NZ_NRSJ01000002.1"/>
</dbReference>
<accession>A0AAJ0U167</accession>
<name>A0AAJ0U167_9GAMM</name>
<dbReference type="PANTHER" id="PTHR38753">
    <property type="entry name" value="SLR1441 PROTEIN"/>
    <property type="match status" value="1"/>
</dbReference>
<dbReference type="AlphaFoldDB" id="A0AAJ0U167"/>
<proteinExistence type="predicted"/>
<comment type="caution">
    <text evidence="1">The sequence shown here is derived from an EMBL/GenBank/DDBJ whole genome shotgun (WGS) entry which is preliminary data.</text>
</comment>
<evidence type="ECO:0000313" key="1">
    <source>
        <dbReference type="EMBL" id="MBK1703378.1"/>
    </source>
</evidence>
<keyword evidence="2" id="KW-1185">Reference proteome</keyword>
<dbReference type="Proteomes" id="UP001296776">
    <property type="component" value="Unassembled WGS sequence"/>
</dbReference>
<dbReference type="InterPro" id="IPR011335">
    <property type="entry name" value="Restrct_endonuc-II-like"/>
</dbReference>
<sequence length="202" mass="23098">MATTLDEVWALFRETDRKFQETDRKFQDTDRLIGELREQSRETDRRFQQTEKLVNTISRQLGEQGNRLGDFVQAMVKPAVVRLLRERQLPVHQVLSNLLAFDDDGCPLMEIDLLVVNSEVAVAVECKSHLGTDDVREHLERLAQFKDCFPQYAGCKLLGAVAAMVLPEDVGRFAYRQGLFVLAQSGDGVTIRNDARFEPRSW</sequence>